<dbReference type="Proteomes" id="UP000184038">
    <property type="component" value="Unassembled WGS sequence"/>
</dbReference>
<dbReference type="InterPro" id="IPR015943">
    <property type="entry name" value="WD40/YVTN_repeat-like_dom_sf"/>
</dbReference>
<keyword evidence="2" id="KW-0378">Hydrolase</keyword>
<dbReference type="InterPro" id="IPR001956">
    <property type="entry name" value="CBM3"/>
</dbReference>
<dbReference type="InterPro" id="IPR036966">
    <property type="entry name" value="CBM3_sf"/>
</dbReference>
<dbReference type="InterPro" id="IPR052025">
    <property type="entry name" value="Xyloglucanase_GH74"/>
</dbReference>
<sequence length="1045" mass="112741">MFKHVSKRKFLSVIMATIFVVGSTNPSLYANASTAATTTTTTTSEKYSWNNVQINGGGFIPGIIFNESEPNLIYARTDIGGAYRWEESTQNWVSISDSTGWVDWNKNGVDALATDPIDTNRVYMATGTYTNSWDTNGQIMRSSDRGTTWESTTLPFKVGGNMPGRSMGERLVIDPNKNNIIYFGARGDNGLWKSTDYGVTWNKVSSFTNTGTYIQNPGSDYGSDAIGIAWITFDKSSSTLGNATQTIYVGTADTGNSVYRSKDGGATWEAIPGQPTGFLPHHGVLSSTGMLYISYSNGCGPYDGSKGDVYKFNTVNGQWTNISPVPSTSEDNYYGYGGLSVDAQHPDTLMVSTLNCWWPDANIYRSTDGGKTWTSSWSWSSYPTRSLRYNLDISNSPWLNFGINSAINSDSPSPQLGWMIGDLEIDPFNSDRMFYGTGASLMGTTELTKWDSNQTLTIKPFATGIEETAVISLVSLPSGSSHLLSGLGDIGGFRHESFTTVPAYGYTSPSFVSTTGIDYAESNPNFVVRVGNVDRDYTTNKACAISNDGGTTWYSANSEPAGVAGGGQVAVSADGTTILWSPNPNSSGTSISVYKSTTNGNSWTPVTGLPAQSSIYSDRVNPKKFYGFKKGVFYISTDGGSTFTPTQATGLPTDASSVVHSQAEKATCTFKTMPGVEGDIWFAGGSAESGTYGLWHSTDSGASFTKLSNVEEADTIGFGKAAEGYNYMALYTTAKINGVRGIFRSDDGGASWVRINDDNHQYAKINMCITGDPRIYGRVYVGTNGRGIIYGDSLSVQPPVNSSEITPTSSSFDKNVTNQKDITVTMTLNGNTLNGITRGTNTLVSGTDYTVTGNVVTIKKEYLSTLPTGNTTLTFDFSAGSDKNLTITVKDTSQQVTSNLEVQMYNGVTSASSNTLSIKYKLLNNGTTPIDLTKVKLRYYYTIDSTKSQSFWCDWASMGSANVTGSFTAISSSNPNANYYFETGFSTGTLAPGSSAELQIRIAKDDWSNYTQTNDYSFRDTGNSYAAWSYVTAYVDNVLGWGIEP</sequence>
<name>A0A1M7MBB6_9FIRM</name>
<dbReference type="Gene3D" id="2.60.40.10">
    <property type="entry name" value="Immunoglobulins"/>
    <property type="match status" value="1"/>
</dbReference>
<keyword evidence="5" id="KW-0326">Glycosidase</keyword>
<reference evidence="10 11" key="1">
    <citation type="submission" date="2016-11" db="EMBL/GenBank/DDBJ databases">
        <authorList>
            <person name="Jaros S."/>
            <person name="Januszkiewicz K."/>
            <person name="Wedrychowicz H."/>
        </authorList>
    </citation>
    <scope>NUCLEOTIDE SEQUENCE [LARGE SCALE GENOMIC DNA]</scope>
    <source>
        <strain evidence="10 11">DSM 15930</strain>
    </source>
</reference>
<dbReference type="GO" id="GO:0010411">
    <property type="term" value="P:xyloglucan metabolic process"/>
    <property type="evidence" value="ECO:0007669"/>
    <property type="project" value="TreeGrafter"/>
</dbReference>
<evidence type="ECO:0000256" key="4">
    <source>
        <dbReference type="ARBA" id="ARBA00023277"/>
    </source>
</evidence>
<dbReference type="Gene3D" id="2.60.40.710">
    <property type="entry name" value="Endoglucanase-like"/>
    <property type="match status" value="1"/>
</dbReference>
<dbReference type="InterPro" id="IPR005102">
    <property type="entry name" value="Carbo-bd_X2"/>
</dbReference>
<dbReference type="PANTHER" id="PTHR43739:SF2">
    <property type="entry name" value="OLIGOXYLOGLUCAN-REDUCING END-SPECIFIC XYLOGLUCANASE-RELATED"/>
    <property type="match status" value="1"/>
</dbReference>
<evidence type="ECO:0000256" key="6">
    <source>
        <dbReference type="ARBA" id="ARBA00023326"/>
    </source>
</evidence>
<comment type="similarity">
    <text evidence="7">Belongs to the glycosyl hydrolase 74 family.</text>
</comment>
<organism evidence="10 11">
    <name type="scientific">Anaerosporobacter mobilis DSM 15930</name>
    <dbReference type="NCBI Taxonomy" id="1120996"/>
    <lineage>
        <taxon>Bacteria</taxon>
        <taxon>Bacillati</taxon>
        <taxon>Bacillota</taxon>
        <taxon>Clostridia</taxon>
        <taxon>Lachnospirales</taxon>
        <taxon>Lachnospiraceae</taxon>
        <taxon>Anaerosporobacter</taxon>
    </lineage>
</organism>
<evidence type="ECO:0000256" key="8">
    <source>
        <dbReference type="SAM" id="SignalP"/>
    </source>
</evidence>
<dbReference type="InterPro" id="IPR013783">
    <property type="entry name" value="Ig-like_fold"/>
</dbReference>
<dbReference type="CDD" id="cd15482">
    <property type="entry name" value="Sialidase_non-viral"/>
    <property type="match status" value="2"/>
</dbReference>
<evidence type="ECO:0000256" key="2">
    <source>
        <dbReference type="ARBA" id="ARBA00022801"/>
    </source>
</evidence>
<dbReference type="GO" id="GO:0016798">
    <property type="term" value="F:hydrolase activity, acting on glycosyl bonds"/>
    <property type="evidence" value="ECO:0007669"/>
    <property type="project" value="UniProtKB-KW"/>
</dbReference>
<evidence type="ECO:0000313" key="10">
    <source>
        <dbReference type="EMBL" id="SHM88066.1"/>
    </source>
</evidence>
<gene>
    <name evidence="10" type="ORF">SAMN02746066_03724</name>
</gene>
<dbReference type="InterPro" id="IPR014756">
    <property type="entry name" value="Ig_E-set"/>
</dbReference>
<dbReference type="InterPro" id="IPR008965">
    <property type="entry name" value="CBM2/CBM3_carb-bd_dom_sf"/>
</dbReference>
<evidence type="ECO:0000259" key="9">
    <source>
        <dbReference type="PROSITE" id="PS51172"/>
    </source>
</evidence>
<dbReference type="EMBL" id="FRCP01000020">
    <property type="protein sequence ID" value="SHM88066.1"/>
    <property type="molecule type" value="Genomic_DNA"/>
</dbReference>
<dbReference type="SMART" id="SM01067">
    <property type="entry name" value="CBM_3"/>
    <property type="match status" value="1"/>
</dbReference>
<dbReference type="FunFam" id="2.130.10.10:FF:000534">
    <property type="entry name" value="Xyloglucanase Xgh74A"/>
    <property type="match status" value="1"/>
</dbReference>
<keyword evidence="6" id="KW-0624">Polysaccharide degradation</keyword>
<dbReference type="GO" id="GO:0030245">
    <property type="term" value="P:cellulose catabolic process"/>
    <property type="evidence" value="ECO:0007669"/>
    <property type="project" value="UniProtKB-KW"/>
</dbReference>
<dbReference type="SUPFAM" id="SSF49384">
    <property type="entry name" value="Carbohydrate-binding domain"/>
    <property type="match status" value="1"/>
</dbReference>
<dbReference type="PANTHER" id="PTHR43739">
    <property type="entry name" value="XYLOGLUCANASE (EUROFUNG)"/>
    <property type="match status" value="1"/>
</dbReference>
<accession>A0A1M7MBB6</accession>
<evidence type="ECO:0000256" key="5">
    <source>
        <dbReference type="ARBA" id="ARBA00023295"/>
    </source>
</evidence>
<evidence type="ECO:0000256" key="3">
    <source>
        <dbReference type="ARBA" id="ARBA00023001"/>
    </source>
</evidence>
<dbReference type="RefSeq" id="WP_073290102.1">
    <property type="nucleotide sequence ID" value="NZ_FRCP01000020.1"/>
</dbReference>
<keyword evidence="4" id="KW-0119">Carbohydrate metabolism</keyword>
<dbReference type="Pfam" id="PF00942">
    <property type="entry name" value="CBM_3"/>
    <property type="match status" value="1"/>
</dbReference>
<dbReference type="STRING" id="1120996.SAMN02746066_03724"/>
<dbReference type="SUPFAM" id="SSF110296">
    <property type="entry name" value="Oligoxyloglucan reducing end-specific cellobiohydrolase"/>
    <property type="match status" value="2"/>
</dbReference>
<feature type="domain" description="CBM3" evidence="9">
    <location>
        <begin position="896"/>
        <end position="1045"/>
    </location>
</feature>
<evidence type="ECO:0000313" key="11">
    <source>
        <dbReference type="Proteomes" id="UP000184038"/>
    </source>
</evidence>
<feature type="chain" id="PRO_5013314557" evidence="8">
    <location>
        <begin position="33"/>
        <end position="1045"/>
    </location>
</feature>
<keyword evidence="1 8" id="KW-0732">Signal</keyword>
<keyword evidence="11" id="KW-1185">Reference proteome</keyword>
<feature type="signal peptide" evidence="8">
    <location>
        <begin position="1"/>
        <end position="32"/>
    </location>
</feature>
<dbReference type="PROSITE" id="PS51172">
    <property type="entry name" value="CBM3"/>
    <property type="match status" value="1"/>
</dbReference>
<dbReference type="Gene3D" id="2.130.10.10">
    <property type="entry name" value="YVTN repeat-like/Quinoprotein amine dehydrogenase"/>
    <property type="match status" value="2"/>
</dbReference>
<evidence type="ECO:0000256" key="1">
    <source>
        <dbReference type="ARBA" id="ARBA00022729"/>
    </source>
</evidence>
<keyword evidence="3" id="KW-0136">Cellulose degradation</keyword>
<evidence type="ECO:0000256" key="7">
    <source>
        <dbReference type="ARBA" id="ARBA00037986"/>
    </source>
</evidence>
<dbReference type="SUPFAM" id="SSF81296">
    <property type="entry name" value="E set domains"/>
    <property type="match status" value="1"/>
</dbReference>
<proteinExistence type="inferred from homology"/>
<dbReference type="GO" id="GO:0030248">
    <property type="term" value="F:cellulose binding"/>
    <property type="evidence" value="ECO:0007669"/>
    <property type="project" value="InterPro"/>
</dbReference>
<dbReference type="AlphaFoldDB" id="A0A1M7MBB6"/>
<dbReference type="Pfam" id="PF03442">
    <property type="entry name" value="CBM_X2"/>
    <property type="match status" value="1"/>
</dbReference>
<protein>
    <submittedName>
        <fullName evidence="10">Cellulose binding domain-containing protein</fullName>
    </submittedName>
</protein>